<evidence type="ECO:0000256" key="1">
    <source>
        <dbReference type="ARBA" id="ARBA00010254"/>
    </source>
</evidence>
<dbReference type="GO" id="GO:0006412">
    <property type="term" value="P:translation"/>
    <property type="evidence" value="ECO:0007669"/>
    <property type="project" value="UniProtKB-UniRule"/>
</dbReference>
<comment type="caution">
    <text evidence="8">The sequence shown here is derived from an EMBL/GenBank/DDBJ whole genome shotgun (WGS) entry which is preliminary data.</text>
</comment>
<dbReference type="EMBL" id="JACQRX010000202">
    <property type="protein sequence ID" value="MBI4251725.1"/>
    <property type="molecule type" value="Genomic_DNA"/>
</dbReference>
<evidence type="ECO:0000256" key="7">
    <source>
        <dbReference type="RuleBase" id="RU003872"/>
    </source>
</evidence>
<name>A0A933E9M7_UNCTE</name>
<dbReference type="Proteomes" id="UP000752292">
    <property type="component" value="Unassembled WGS sequence"/>
</dbReference>
<dbReference type="GO" id="GO:0019843">
    <property type="term" value="F:rRNA binding"/>
    <property type="evidence" value="ECO:0007669"/>
    <property type="project" value="UniProtKB-UniRule"/>
</dbReference>
<dbReference type="NCBIfam" id="NF004123">
    <property type="entry name" value="PRK05610.1"/>
    <property type="match status" value="1"/>
</dbReference>
<evidence type="ECO:0000256" key="2">
    <source>
        <dbReference type="ARBA" id="ARBA00022730"/>
    </source>
</evidence>
<dbReference type="PROSITE" id="PS00056">
    <property type="entry name" value="RIBOSOMAL_S17"/>
    <property type="match status" value="1"/>
</dbReference>
<dbReference type="Gene3D" id="2.40.50.140">
    <property type="entry name" value="Nucleic acid-binding proteins"/>
    <property type="match status" value="1"/>
</dbReference>
<evidence type="ECO:0000256" key="6">
    <source>
        <dbReference type="HAMAP-Rule" id="MF_01345"/>
    </source>
</evidence>
<organism evidence="8 9">
    <name type="scientific">Tectimicrobiota bacterium</name>
    <dbReference type="NCBI Taxonomy" id="2528274"/>
    <lineage>
        <taxon>Bacteria</taxon>
        <taxon>Pseudomonadati</taxon>
        <taxon>Nitrospinota/Tectimicrobiota group</taxon>
        <taxon>Candidatus Tectimicrobiota</taxon>
    </lineage>
</organism>
<dbReference type="GO" id="GO:0022627">
    <property type="term" value="C:cytosolic small ribosomal subunit"/>
    <property type="evidence" value="ECO:0007669"/>
    <property type="project" value="UniProtKB-UniRule"/>
</dbReference>
<evidence type="ECO:0000313" key="9">
    <source>
        <dbReference type="Proteomes" id="UP000752292"/>
    </source>
</evidence>
<gene>
    <name evidence="6 8" type="primary">rpsQ</name>
    <name evidence="8" type="ORF">HY618_04625</name>
</gene>
<comment type="similarity">
    <text evidence="1 6 7">Belongs to the universal ribosomal protein uS17 family.</text>
</comment>
<keyword evidence="3 6" id="KW-0694">RNA-binding</keyword>
<accession>A0A933E9M7</accession>
<dbReference type="PRINTS" id="PR00973">
    <property type="entry name" value="RIBOSOMALS17"/>
</dbReference>
<dbReference type="SUPFAM" id="SSF50249">
    <property type="entry name" value="Nucleic acid-binding proteins"/>
    <property type="match status" value="1"/>
</dbReference>
<keyword evidence="2 6" id="KW-0699">rRNA-binding</keyword>
<dbReference type="NCBIfam" id="TIGR03635">
    <property type="entry name" value="uS17_bact"/>
    <property type="match status" value="1"/>
</dbReference>
<dbReference type="AlphaFoldDB" id="A0A933E9M7"/>
<keyword evidence="4 6" id="KW-0689">Ribosomal protein</keyword>
<dbReference type="PANTHER" id="PTHR10744:SF1">
    <property type="entry name" value="SMALL RIBOSOMAL SUBUNIT PROTEIN US17M"/>
    <property type="match status" value="1"/>
</dbReference>
<proteinExistence type="inferred from homology"/>
<sequence length="87" mass="10322">MAESERGRRKVRIGVVVSNKMDKTAAVLVTRTFSHSKFKRVIRRRKKYLVHDDGNALKIGDRVRIVETRPLSRRKRWRLLEVIEHSK</sequence>
<dbReference type="InterPro" id="IPR019979">
    <property type="entry name" value="Ribosomal_uS17_CS"/>
</dbReference>
<dbReference type="InterPro" id="IPR012340">
    <property type="entry name" value="NA-bd_OB-fold"/>
</dbReference>
<evidence type="ECO:0000256" key="5">
    <source>
        <dbReference type="ARBA" id="ARBA00023274"/>
    </source>
</evidence>
<dbReference type="GO" id="GO:0003735">
    <property type="term" value="F:structural constituent of ribosome"/>
    <property type="evidence" value="ECO:0007669"/>
    <property type="project" value="UniProtKB-UniRule"/>
</dbReference>
<dbReference type="InterPro" id="IPR019984">
    <property type="entry name" value="Ribosomal_uS17_bact/chlr"/>
</dbReference>
<evidence type="ECO:0000256" key="3">
    <source>
        <dbReference type="ARBA" id="ARBA00022884"/>
    </source>
</evidence>
<evidence type="ECO:0000313" key="8">
    <source>
        <dbReference type="EMBL" id="MBI4251725.1"/>
    </source>
</evidence>
<comment type="function">
    <text evidence="6">One of the primary rRNA binding proteins, it binds specifically to the 5'-end of 16S ribosomal RNA.</text>
</comment>
<keyword evidence="5 6" id="KW-0687">Ribonucleoprotein</keyword>
<dbReference type="PANTHER" id="PTHR10744">
    <property type="entry name" value="40S RIBOSOMAL PROTEIN S11 FAMILY MEMBER"/>
    <property type="match status" value="1"/>
</dbReference>
<dbReference type="InterPro" id="IPR000266">
    <property type="entry name" value="Ribosomal_uS17"/>
</dbReference>
<dbReference type="Pfam" id="PF00366">
    <property type="entry name" value="Ribosomal_S17"/>
    <property type="match status" value="1"/>
</dbReference>
<protein>
    <recommendedName>
        <fullName evidence="6">Small ribosomal subunit protein uS17</fullName>
    </recommendedName>
</protein>
<dbReference type="HAMAP" id="MF_01345_B">
    <property type="entry name" value="Ribosomal_uS17_B"/>
    <property type="match status" value="1"/>
</dbReference>
<comment type="subunit">
    <text evidence="6">Part of the 30S ribosomal subunit.</text>
</comment>
<evidence type="ECO:0000256" key="4">
    <source>
        <dbReference type="ARBA" id="ARBA00022980"/>
    </source>
</evidence>
<reference evidence="8" key="1">
    <citation type="submission" date="2020-07" db="EMBL/GenBank/DDBJ databases">
        <title>Huge and variable diversity of episymbiotic CPR bacteria and DPANN archaea in groundwater ecosystems.</title>
        <authorList>
            <person name="He C.Y."/>
            <person name="Keren R."/>
            <person name="Whittaker M."/>
            <person name="Farag I.F."/>
            <person name="Doudna J."/>
            <person name="Cate J.H.D."/>
            <person name="Banfield J.F."/>
        </authorList>
    </citation>
    <scope>NUCLEOTIDE SEQUENCE</scope>
    <source>
        <strain evidence="8">NC_groundwater_1370_Ag_S-0.2um_69_93</strain>
    </source>
</reference>
<dbReference type="CDD" id="cd00364">
    <property type="entry name" value="Ribosomal_uS17"/>
    <property type="match status" value="1"/>
</dbReference>